<dbReference type="SMART" id="SM00220">
    <property type="entry name" value="S_TKc"/>
    <property type="match status" value="1"/>
</dbReference>
<dbReference type="PROSITE" id="PS50011">
    <property type="entry name" value="PROTEIN_KINASE_DOM"/>
    <property type="match status" value="1"/>
</dbReference>
<keyword evidence="5" id="KW-1185">Reference proteome</keyword>
<dbReference type="InterPro" id="IPR011009">
    <property type="entry name" value="Kinase-like_dom_sf"/>
</dbReference>
<reference evidence="4" key="1">
    <citation type="submission" date="2020-10" db="EMBL/GenBank/DDBJ databases">
        <authorList>
            <person name="Castelo-Branco R."/>
            <person name="Eusebio N."/>
            <person name="Adriana R."/>
            <person name="Vieira A."/>
            <person name="Brugerolle De Fraissinette N."/>
            <person name="Rezende De Castro R."/>
            <person name="Schneider M.P."/>
            <person name="Vasconcelos V."/>
            <person name="Leao P.N."/>
        </authorList>
    </citation>
    <scope>NUCLEOTIDE SEQUENCE</scope>
    <source>
        <strain evidence="4">LEGE 11480</strain>
    </source>
</reference>
<evidence type="ECO:0000259" key="3">
    <source>
        <dbReference type="PROSITE" id="PS50011"/>
    </source>
</evidence>
<keyword evidence="4" id="KW-0723">Serine/threonine-protein kinase</keyword>
<protein>
    <submittedName>
        <fullName evidence="4">Serine/threonine protein kinase</fullName>
    </submittedName>
</protein>
<dbReference type="PROSITE" id="PS00108">
    <property type="entry name" value="PROTEIN_KINASE_ST"/>
    <property type="match status" value="1"/>
</dbReference>
<dbReference type="RefSeq" id="WP_264326374.1">
    <property type="nucleotide sequence ID" value="NZ_JADEXQ010000067.1"/>
</dbReference>
<accession>A0A928Z3I1</accession>
<dbReference type="CDD" id="cd14014">
    <property type="entry name" value="STKc_PknB_like"/>
    <property type="match status" value="1"/>
</dbReference>
<keyword evidence="2" id="KW-0067">ATP-binding</keyword>
<dbReference type="GO" id="GO:0005524">
    <property type="term" value="F:ATP binding"/>
    <property type="evidence" value="ECO:0007669"/>
    <property type="project" value="UniProtKB-KW"/>
</dbReference>
<dbReference type="InterPro" id="IPR000719">
    <property type="entry name" value="Prot_kinase_dom"/>
</dbReference>
<sequence>MSGQILGNRYEVEKQLGKQAGRWTLLARDTQNAEQVVIKLLFKDDLLTAEDLRLFEREVKILQSLNHPCIPRYVDYFEQELPTAKALALVHAYVPGKSLQEIVQQGRTFSEHETKQIAKVLLKILEHLHSQMTPVIHRDIKPSNVVIGLDKRPYLIDFGSVKTMVNQENSAYTMVGTYGYMPPEQFGGRAIISSDLYSLGTTLMTLVTGQEPSTIPRKGTRFDLDAIADLSPAFADWLYWMTEISVGRRLQSATEALKALESEVARGALS</sequence>
<proteinExistence type="predicted"/>
<comment type="caution">
    <text evidence="4">The sequence shown here is derived from an EMBL/GenBank/DDBJ whole genome shotgun (WGS) entry which is preliminary data.</text>
</comment>
<organism evidence="4 5">
    <name type="scientific">Romeriopsis navalis LEGE 11480</name>
    <dbReference type="NCBI Taxonomy" id="2777977"/>
    <lineage>
        <taxon>Bacteria</taxon>
        <taxon>Bacillati</taxon>
        <taxon>Cyanobacteriota</taxon>
        <taxon>Cyanophyceae</taxon>
        <taxon>Leptolyngbyales</taxon>
        <taxon>Leptolyngbyaceae</taxon>
        <taxon>Romeriopsis</taxon>
        <taxon>Romeriopsis navalis</taxon>
    </lineage>
</organism>
<dbReference type="GO" id="GO:0004674">
    <property type="term" value="F:protein serine/threonine kinase activity"/>
    <property type="evidence" value="ECO:0007669"/>
    <property type="project" value="UniProtKB-KW"/>
</dbReference>
<feature type="domain" description="Protein kinase" evidence="3">
    <location>
        <begin position="10"/>
        <end position="270"/>
    </location>
</feature>
<keyword evidence="1" id="KW-0547">Nucleotide-binding</keyword>
<dbReference type="SUPFAM" id="SSF56112">
    <property type="entry name" value="Protein kinase-like (PK-like)"/>
    <property type="match status" value="1"/>
</dbReference>
<dbReference type="InterPro" id="IPR008271">
    <property type="entry name" value="Ser/Thr_kinase_AS"/>
</dbReference>
<dbReference type="Pfam" id="PF00069">
    <property type="entry name" value="Pkinase"/>
    <property type="match status" value="1"/>
</dbReference>
<keyword evidence="4" id="KW-0808">Transferase</keyword>
<dbReference type="Gene3D" id="1.10.510.10">
    <property type="entry name" value="Transferase(Phosphotransferase) domain 1"/>
    <property type="match status" value="1"/>
</dbReference>
<dbReference type="PANTHER" id="PTHR24363:SF7">
    <property type="entry name" value="SERINE_THREONINE-PROTEIN KINASE-LIKE PROTEIN E"/>
    <property type="match status" value="1"/>
</dbReference>
<keyword evidence="4" id="KW-0418">Kinase</keyword>
<dbReference type="EMBL" id="JADEXQ010000067">
    <property type="protein sequence ID" value="MBE9031546.1"/>
    <property type="molecule type" value="Genomic_DNA"/>
</dbReference>
<name>A0A928Z3I1_9CYAN</name>
<evidence type="ECO:0000313" key="4">
    <source>
        <dbReference type="EMBL" id="MBE9031546.1"/>
    </source>
</evidence>
<evidence type="ECO:0000256" key="1">
    <source>
        <dbReference type="ARBA" id="ARBA00022741"/>
    </source>
</evidence>
<dbReference type="PANTHER" id="PTHR24363">
    <property type="entry name" value="SERINE/THREONINE PROTEIN KINASE"/>
    <property type="match status" value="1"/>
</dbReference>
<evidence type="ECO:0000256" key="2">
    <source>
        <dbReference type="ARBA" id="ARBA00022840"/>
    </source>
</evidence>
<gene>
    <name evidence="4" type="ORF">IQ266_17575</name>
</gene>
<dbReference type="Proteomes" id="UP000625316">
    <property type="component" value="Unassembled WGS sequence"/>
</dbReference>
<dbReference type="AlphaFoldDB" id="A0A928Z3I1"/>
<evidence type="ECO:0000313" key="5">
    <source>
        <dbReference type="Proteomes" id="UP000625316"/>
    </source>
</evidence>